<gene>
    <name evidence="10" type="primary">LOC106471602</name>
</gene>
<keyword evidence="6" id="KW-1133">Transmembrane helix</keyword>
<keyword evidence="7" id="KW-0472">Membrane</keyword>
<dbReference type="PANTHER" id="PTHR14402">
    <property type="entry name" value="RECEPTOR TRANSPORTING PROTEIN"/>
    <property type="match status" value="1"/>
</dbReference>
<dbReference type="InterPro" id="IPR027377">
    <property type="entry name" value="ZAR1/RTP1-5-like_Znf-3CxxC"/>
</dbReference>
<reference evidence="10" key="1">
    <citation type="submission" date="2025-08" db="UniProtKB">
        <authorList>
            <consortium name="RefSeq"/>
        </authorList>
    </citation>
    <scope>IDENTIFICATION</scope>
    <source>
        <tissue evidence="10">Muscle</tissue>
    </source>
</reference>
<dbReference type="RefSeq" id="XP_013787669.1">
    <property type="nucleotide sequence ID" value="XM_013932215.2"/>
</dbReference>
<comment type="subcellular location">
    <subcellularLocation>
        <location evidence="1">Membrane</location>
        <topology evidence="1">Single-pass membrane protein</topology>
    </subcellularLocation>
</comment>
<keyword evidence="9" id="KW-1185">Reference proteome</keyword>
<keyword evidence="5" id="KW-0862">Zinc</keyword>
<evidence type="ECO:0000256" key="4">
    <source>
        <dbReference type="ARBA" id="ARBA00022771"/>
    </source>
</evidence>
<proteinExistence type="predicted"/>
<evidence type="ECO:0000256" key="2">
    <source>
        <dbReference type="ARBA" id="ARBA00022692"/>
    </source>
</evidence>
<dbReference type="InterPro" id="IPR026096">
    <property type="entry name" value="R-trans_p"/>
</dbReference>
<evidence type="ECO:0000256" key="6">
    <source>
        <dbReference type="ARBA" id="ARBA00022989"/>
    </source>
</evidence>
<evidence type="ECO:0000313" key="9">
    <source>
        <dbReference type="Proteomes" id="UP000694941"/>
    </source>
</evidence>
<feature type="domain" description="3CxxC-type" evidence="8">
    <location>
        <begin position="40"/>
        <end position="150"/>
    </location>
</feature>
<dbReference type="SMART" id="SM01328">
    <property type="entry name" value="zf-3CxxC"/>
    <property type="match status" value="1"/>
</dbReference>
<dbReference type="Proteomes" id="UP000694941">
    <property type="component" value="Unplaced"/>
</dbReference>
<organism evidence="9 10">
    <name type="scientific">Limulus polyphemus</name>
    <name type="common">Atlantic horseshoe crab</name>
    <dbReference type="NCBI Taxonomy" id="6850"/>
    <lineage>
        <taxon>Eukaryota</taxon>
        <taxon>Metazoa</taxon>
        <taxon>Ecdysozoa</taxon>
        <taxon>Arthropoda</taxon>
        <taxon>Chelicerata</taxon>
        <taxon>Merostomata</taxon>
        <taxon>Xiphosura</taxon>
        <taxon>Limulidae</taxon>
        <taxon>Limulus</taxon>
    </lineage>
</organism>
<name>A0ABM1BS94_LIMPO</name>
<dbReference type="PANTHER" id="PTHR14402:SF10">
    <property type="entry name" value="3CXXC-TYPE DOMAIN-CONTAINING PROTEIN"/>
    <property type="match status" value="1"/>
</dbReference>
<protein>
    <submittedName>
        <fullName evidence="10">Receptor-transporting protein 3-like</fullName>
    </submittedName>
</protein>
<keyword evidence="3" id="KW-0479">Metal-binding</keyword>
<accession>A0ABM1BS94</accession>
<dbReference type="GeneID" id="106471602"/>
<evidence type="ECO:0000256" key="1">
    <source>
        <dbReference type="ARBA" id="ARBA00004167"/>
    </source>
</evidence>
<keyword evidence="2" id="KW-0812">Transmembrane</keyword>
<dbReference type="Pfam" id="PF13695">
    <property type="entry name" value="Zn_ribbon_3CxxC"/>
    <property type="match status" value="1"/>
</dbReference>
<evidence type="ECO:0000259" key="8">
    <source>
        <dbReference type="SMART" id="SM01328"/>
    </source>
</evidence>
<sequence>MEQMWQVEFQRLFAQYLPHLWFLSVVEERPTGVWSVFVDSAKVRFCCEECGHGWTSMKGRVAFWFTLNLMVGEGFVLFKLFGQQCDRCKLGRYEPAMWYPEEVIKVLANVYNRIGQVYYGFYQPPIHRSRRQGKPRTPHNSDLCQACKDGVCTERR</sequence>
<evidence type="ECO:0000256" key="3">
    <source>
        <dbReference type="ARBA" id="ARBA00022723"/>
    </source>
</evidence>
<evidence type="ECO:0000256" key="7">
    <source>
        <dbReference type="ARBA" id="ARBA00023136"/>
    </source>
</evidence>
<evidence type="ECO:0000313" key="10">
    <source>
        <dbReference type="RefSeq" id="XP_013787669.1"/>
    </source>
</evidence>
<keyword evidence="4" id="KW-0863">Zinc-finger</keyword>
<evidence type="ECO:0000256" key="5">
    <source>
        <dbReference type="ARBA" id="ARBA00022833"/>
    </source>
</evidence>